<protein>
    <submittedName>
        <fullName evidence="1">Uncharacterized protein</fullName>
    </submittedName>
</protein>
<reference evidence="1" key="1">
    <citation type="journal article" date="2019" name="Sci. Rep.">
        <title>Draft genome of Tanacetum cinerariifolium, the natural source of mosquito coil.</title>
        <authorList>
            <person name="Yamashiro T."/>
            <person name="Shiraishi A."/>
            <person name="Satake H."/>
            <person name="Nakayama K."/>
        </authorList>
    </citation>
    <scope>NUCLEOTIDE SEQUENCE</scope>
</reference>
<proteinExistence type="predicted"/>
<evidence type="ECO:0000313" key="1">
    <source>
        <dbReference type="EMBL" id="GFA63259.1"/>
    </source>
</evidence>
<feature type="non-terminal residue" evidence="1">
    <location>
        <position position="1"/>
    </location>
</feature>
<gene>
    <name evidence="1" type="ORF">Tci_635231</name>
</gene>
<name>A0A699JZL8_TANCI</name>
<accession>A0A699JZL8</accession>
<sequence length="227" mass="26501">VVTAATTNDISIDDITLAQALVEIKTSKPKARCIIMQEPNETPTTTTIPISSKVQDKGKDVDYELATRLQKEEQGELTIEENSRLFVELMDKRKNHFAKLKAKEKGRKHLTKAQKRNQIGDRNSQMYSTFSKMLKNFDREDMEVLWRLVKDRFIKTKPVDDMDSFLIHTLKSMFEHHVEDTVWRNQQGLAKMYPLTNHTLHQMFNNVKLQVDEECEMAYELLTLVKK</sequence>
<comment type="caution">
    <text evidence="1">The sequence shown here is derived from an EMBL/GenBank/DDBJ whole genome shotgun (WGS) entry which is preliminary data.</text>
</comment>
<dbReference type="AlphaFoldDB" id="A0A699JZL8"/>
<organism evidence="1">
    <name type="scientific">Tanacetum cinerariifolium</name>
    <name type="common">Dalmatian daisy</name>
    <name type="synonym">Chrysanthemum cinerariifolium</name>
    <dbReference type="NCBI Taxonomy" id="118510"/>
    <lineage>
        <taxon>Eukaryota</taxon>
        <taxon>Viridiplantae</taxon>
        <taxon>Streptophyta</taxon>
        <taxon>Embryophyta</taxon>
        <taxon>Tracheophyta</taxon>
        <taxon>Spermatophyta</taxon>
        <taxon>Magnoliopsida</taxon>
        <taxon>eudicotyledons</taxon>
        <taxon>Gunneridae</taxon>
        <taxon>Pentapetalae</taxon>
        <taxon>asterids</taxon>
        <taxon>campanulids</taxon>
        <taxon>Asterales</taxon>
        <taxon>Asteraceae</taxon>
        <taxon>Asteroideae</taxon>
        <taxon>Anthemideae</taxon>
        <taxon>Anthemidinae</taxon>
        <taxon>Tanacetum</taxon>
    </lineage>
</organism>
<dbReference type="EMBL" id="BKCJ010458785">
    <property type="protein sequence ID" value="GFA63259.1"/>
    <property type="molecule type" value="Genomic_DNA"/>
</dbReference>